<dbReference type="Pfam" id="PF25565">
    <property type="entry name" value="Ubiquitin_At1g33420"/>
    <property type="match status" value="1"/>
</dbReference>
<protein>
    <recommendedName>
        <fullName evidence="6">Zinc finger PHD-type domain-containing protein</fullName>
    </recommendedName>
</protein>
<dbReference type="Pfam" id="PF25874">
    <property type="entry name" value="WHD_plant_repro"/>
    <property type="match status" value="1"/>
</dbReference>
<sequence length="672" mass="76838">MKHLNSISFKKRKRIERIFRFRTFCEPGHPIEFNGPFRDNIRKLVEFARVESRLSEGMNSWSFQLELNRHPAMCISLFIIEEPIEKSASRHCHYCRYVGWGNHLICNERFHFVVPSKETAVVMTVSSSYESEGSGRPATTTTITAAEISNFIESQGHLLHGVLHSNGFGHLISINGIEKGSSLAGIEIMDLWDRICTGLRARKVSINDVAKKNGMDLRLIHGVAFNESWFGRWGYGFGRGSFGVTQPMYQKAIEAVQSIPLCLLIQHLDTSYQEILFIFSKYQSLSGNPLLTLGHIFRFMQELKERLQPDIHNISSSNNTTSAGITAVNADTACRWSTKRVEMATRVIVEALMKAEFRWVSRQEVRDAARVYIGDTGLLDFVLKSLGNQIVGSYVVRRTVNPVTKVLEYCLEDLSTNFREGFSPGDPTKKYRHQITRNQLMKDLFYLYKFIFKEPKLSQNIGLLSVIPIAVRIILDSKYLIKDYKGELCQKTEIGNEEKLKLLCSVRLKNDGHEEMEITKRILEQPSPYEDLVILPPNATFRELKIEVERRFKEMYWGLKSFIAESVQDLNAVETDLVYGLVEPTGTSIVVSGKIADRETNIEEIFEDKNQNMIIDCPCGAKEDDGERMIACDICEVWQHMRCVQLTNTENVPDIYLCNRCEHDIVLCPNLP</sequence>
<evidence type="ECO:0000259" key="6">
    <source>
        <dbReference type="SMART" id="SM00249"/>
    </source>
</evidence>
<dbReference type="InterPro" id="IPR019787">
    <property type="entry name" value="Znf_PHD-finger"/>
</dbReference>
<gene>
    <name evidence="7" type="ORF">C5167_033087</name>
</gene>
<dbReference type="InterPro" id="IPR011011">
    <property type="entry name" value="Znf_FYVE_PHD"/>
</dbReference>
<evidence type="ECO:0000313" key="8">
    <source>
        <dbReference type="Proteomes" id="UP000316621"/>
    </source>
</evidence>
<keyword evidence="3" id="KW-0862">Zinc</keyword>
<dbReference type="GO" id="GO:0005634">
    <property type="term" value="C:nucleus"/>
    <property type="evidence" value="ECO:0007669"/>
    <property type="project" value="EnsemblPlants"/>
</dbReference>
<dbReference type="GO" id="GO:0045893">
    <property type="term" value="P:positive regulation of DNA-templated transcription"/>
    <property type="evidence" value="ECO:0007669"/>
    <property type="project" value="EnsemblPlants"/>
</dbReference>
<dbReference type="InterPro" id="IPR019786">
    <property type="entry name" value="Zinc_finger_PHD-type_CS"/>
</dbReference>
<dbReference type="Pfam" id="PF00628">
    <property type="entry name" value="PHD"/>
    <property type="match status" value="1"/>
</dbReference>
<dbReference type="EMBL" id="CM010721">
    <property type="protein sequence ID" value="RZC69813.1"/>
    <property type="molecule type" value="Genomic_DNA"/>
</dbReference>
<dbReference type="PANTHER" id="PTHR46201:SF1">
    <property type="entry name" value="PHD FINGER PROTEIN MALE STERILITY 1"/>
    <property type="match status" value="1"/>
</dbReference>
<evidence type="ECO:0000256" key="4">
    <source>
        <dbReference type="ARBA" id="ARBA00023015"/>
    </source>
</evidence>
<dbReference type="Gramene" id="RZC69813">
    <property type="protein sequence ID" value="RZC69813"/>
    <property type="gene ID" value="C5167_033087"/>
</dbReference>
<evidence type="ECO:0000256" key="5">
    <source>
        <dbReference type="ARBA" id="ARBA00023163"/>
    </source>
</evidence>
<keyword evidence="8" id="KW-1185">Reference proteome</keyword>
<dbReference type="OMA" id="EIYWGLR"/>
<proteinExistence type="predicted"/>
<accession>A0A4Y7K8Z4</accession>
<dbReference type="Proteomes" id="UP000316621">
    <property type="component" value="Chromosome 7"/>
</dbReference>
<dbReference type="InterPro" id="IPR013083">
    <property type="entry name" value="Znf_RING/FYVE/PHD"/>
</dbReference>
<keyword evidence="4" id="KW-0805">Transcription regulation</keyword>
<dbReference type="CDD" id="cd15556">
    <property type="entry name" value="PHD_MMD1_like"/>
    <property type="match status" value="1"/>
</dbReference>
<dbReference type="OrthoDB" id="436852at2759"/>
<evidence type="ECO:0000313" key="7">
    <source>
        <dbReference type="EMBL" id="RZC69813.1"/>
    </source>
</evidence>
<dbReference type="PROSITE" id="PS01359">
    <property type="entry name" value="ZF_PHD_1"/>
    <property type="match status" value="1"/>
</dbReference>
<keyword evidence="1" id="KW-0479">Metal-binding</keyword>
<dbReference type="InterPro" id="IPR057765">
    <property type="entry name" value="MS1-like_ubiquitin"/>
</dbReference>
<dbReference type="GO" id="GO:0010208">
    <property type="term" value="P:pollen wall assembly"/>
    <property type="evidence" value="ECO:0007669"/>
    <property type="project" value="EnsemblPlants"/>
</dbReference>
<dbReference type="Gene3D" id="3.30.40.10">
    <property type="entry name" value="Zinc/RING finger domain, C3HC4 (zinc finger)"/>
    <property type="match status" value="1"/>
</dbReference>
<dbReference type="GO" id="GO:0008270">
    <property type="term" value="F:zinc ion binding"/>
    <property type="evidence" value="ECO:0007669"/>
    <property type="project" value="UniProtKB-KW"/>
</dbReference>
<keyword evidence="2" id="KW-0863">Zinc-finger</keyword>
<dbReference type="SMART" id="SM00249">
    <property type="entry name" value="PHD"/>
    <property type="match status" value="1"/>
</dbReference>
<feature type="domain" description="Zinc finger PHD-type" evidence="6">
    <location>
        <begin position="616"/>
        <end position="662"/>
    </location>
</feature>
<dbReference type="GO" id="GO:0009846">
    <property type="term" value="P:pollen germination"/>
    <property type="evidence" value="ECO:0007669"/>
    <property type="project" value="EnsemblPlants"/>
</dbReference>
<dbReference type="AlphaFoldDB" id="A0A4Y7K8Z4"/>
<dbReference type="InterPro" id="IPR059080">
    <property type="entry name" value="WHD_PTC1"/>
</dbReference>
<dbReference type="SUPFAM" id="SSF57903">
    <property type="entry name" value="FYVE/PHD zinc finger"/>
    <property type="match status" value="1"/>
</dbReference>
<dbReference type="GO" id="GO:0071367">
    <property type="term" value="P:cellular response to brassinosteroid stimulus"/>
    <property type="evidence" value="ECO:0007669"/>
    <property type="project" value="EnsemblPlants"/>
</dbReference>
<dbReference type="GO" id="GO:0048655">
    <property type="term" value="P:anther wall tapetum morphogenesis"/>
    <property type="evidence" value="ECO:0007669"/>
    <property type="project" value="EnsemblPlants"/>
</dbReference>
<name>A0A4Y7K8Z4_PAPSO</name>
<evidence type="ECO:0000256" key="1">
    <source>
        <dbReference type="ARBA" id="ARBA00022723"/>
    </source>
</evidence>
<dbReference type="STRING" id="3469.A0A4Y7K8Z4"/>
<organism evidence="7 8">
    <name type="scientific">Papaver somniferum</name>
    <name type="common">Opium poppy</name>
    <dbReference type="NCBI Taxonomy" id="3469"/>
    <lineage>
        <taxon>Eukaryota</taxon>
        <taxon>Viridiplantae</taxon>
        <taxon>Streptophyta</taxon>
        <taxon>Embryophyta</taxon>
        <taxon>Tracheophyta</taxon>
        <taxon>Spermatophyta</taxon>
        <taxon>Magnoliopsida</taxon>
        <taxon>Ranunculales</taxon>
        <taxon>Papaveraceae</taxon>
        <taxon>Papaveroideae</taxon>
        <taxon>Papaver</taxon>
    </lineage>
</organism>
<dbReference type="InterPro" id="IPR058054">
    <property type="entry name" value="Znf_MS1-like"/>
</dbReference>
<dbReference type="PANTHER" id="PTHR46201">
    <property type="entry name" value="PHD FINGER PROTEIN MALE MEIOCYTE DEATH 1-RELATED"/>
    <property type="match status" value="1"/>
</dbReference>
<dbReference type="InterPro" id="IPR001965">
    <property type="entry name" value="Znf_PHD"/>
</dbReference>
<evidence type="ECO:0000256" key="2">
    <source>
        <dbReference type="ARBA" id="ARBA00022771"/>
    </source>
</evidence>
<reference evidence="7 8" key="1">
    <citation type="journal article" date="2018" name="Science">
        <title>The opium poppy genome and morphinan production.</title>
        <authorList>
            <person name="Guo L."/>
            <person name="Winzer T."/>
            <person name="Yang X."/>
            <person name="Li Y."/>
            <person name="Ning Z."/>
            <person name="He Z."/>
            <person name="Teodor R."/>
            <person name="Lu Y."/>
            <person name="Bowser T.A."/>
            <person name="Graham I.A."/>
            <person name="Ye K."/>
        </authorList>
    </citation>
    <scope>NUCLEOTIDE SEQUENCE [LARGE SCALE GENOMIC DNA]</scope>
    <source>
        <strain evidence="8">cv. HN1</strain>
        <tissue evidence="7">Leaves</tissue>
    </source>
</reference>
<keyword evidence="5" id="KW-0804">Transcription</keyword>
<dbReference type="GO" id="GO:0055046">
    <property type="term" value="P:microgametogenesis"/>
    <property type="evidence" value="ECO:0007669"/>
    <property type="project" value="EnsemblPlants"/>
</dbReference>
<evidence type="ECO:0000256" key="3">
    <source>
        <dbReference type="ARBA" id="ARBA00022833"/>
    </source>
</evidence>